<name>A0A0K1S1J3_9CHRO</name>
<dbReference type="AlphaFoldDB" id="A0A0K1S1J3"/>
<dbReference type="Proteomes" id="UP000068167">
    <property type="component" value="Chromosome"/>
</dbReference>
<accession>A0A0K1S1J3</accession>
<dbReference type="PATRIC" id="fig|1638788.3.peg.3000"/>
<keyword evidence="2" id="KW-1185">Reference proteome</keyword>
<gene>
    <name evidence="1" type="ORF">VL20_2978</name>
</gene>
<dbReference type="KEGG" id="mpk:VL20_2978"/>
<evidence type="ECO:0000313" key="1">
    <source>
        <dbReference type="EMBL" id="AKV68014.1"/>
    </source>
</evidence>
<protein>
    <submittedName>
        <fullName evidence="1">Uncharacterized protein</fullName>
    </submittedName>
</protein>
<sequence length="45" mass="5619">MFDRGGNNQVYPINDFVFWGRIRRTYIPQLCRWKSRQIWVKSEKK</sequence>
<evidence type="ECO:0000313" key="2">
    <source>
        <dbReference type="Proteomes" id="UP000068167"/>
    </source>
</evidence>
<proteinExistence type="predicted"/>
<dbReference type="EMBL" id="CP011339">
    <property type="protein sequence ID" value="AKV68014.1"/>
    <property type="molecule type" value="Genomic_DNA"/>
</dbReference>
<reference evidence="1 2" key="1">
    <citation type="journal article" date="2016" name="Stand. Genomic Sci.">
        <title>Complete genome sequence and genomic characterization of Microcystis panniformis FACHB 1757 by third-generation sequencing.</title>
        <authorList>
            <person name="Zhang J.Y."/>
            <person name="Guan R."/>
            <person name="Zhang H.J."/>
            <person name="Li H."/>
            <person name="Xiao P."/>
            <person name="Yu G.L."/>
            <person name="Du L."/>
            <person name="Cao D.M."/>
            <person name="Zhu B.C."/>
            <person name="Li R.H."/>
            <person name="Lu Z.H."/>
        </authorList>
    </citation>
    <scope>NUCLEOTIDE SEQUENCE [LARGE SCALE GENOMIC DNA]</scope>
    <source>
        <strain evidence="1 2">FACHB-1757</strain>
    </source>
</reference>
<organism evidence="1 2">
    <name type="scientific">Microcystis panniformis FACHB-1757</name>
    <dbReference type="NCBI Taxonomy" id="1638788"/>
    <lineage>
        <taxon>Bacteria</taxon>
        <taxon>Bacillati</taxon>
        <taxon>Cyanobacteriota</taxon>
        <taxon>Cyanophyceae</taxon>
        <taxon>Oscillatoriophycideae</taxon>
        <taxon>Chroococcales</taxon>
        <taxon>Microcystaceae</taxon>
        <taxon>Microcystis</taxon>
    </lineage>
</organism>